<dbReference type="EC" id="1.1.1.18" evidence="5"/>
<dbReference type="Pfam" id="PF01408">
    <property type="entry name" value="GFO_IDH_MocA"/>
    <property type="match status" value="1"/>
</dbReference>
<accession>A0ABV7DYY4</accession>
<name>A0ABV7DYY4_9RHOB</name>
<dbReference type="SUPFAM" id="SSF51735">
    <property type="entry name" value="NAD(P)-binding Rossmann-fold domains"/>
    <property type="match status" value="1"/>
</dbReference>
<dbReference type="InterPro" id="IPR036291">
    <property type="entry name" value="NAD(P)-bd_dom_sf"/>
</dbReference>
<dbReference type="InterPro" id="IPR030827">
    <property type="entry name" value="Myo_inos_IolG"/>
</dbReference>
<evidence type="ECO:0000259" key="4">
    <source>
        <dbReference type="Pfam" id="PF22725"/>
    </source>
</evidence>
<dbReference type="NCBIfam" id="TIGR04380">
    <property type="entry name" value="myo_inos_iolG"/>
    <property type="match status" value="1"/>
</dbReference>
<reference evidence="6" key="1">
    <citation type="journal article" date="2019" name="Int. J. Syst. Evol. Microbiol.">
        <title>The Global Catalogue of Microorganisms (GCM) 10K type strain sequencing project: providing services to taxonomists for standard genome sequencing and annotation.</title>
        <authorList>
            <consortium name="The Broad Institute Genomics Platform"/>
            <consortium name="The Broad Institute Genome Sequencing Center for Infectious Disease"/>
            <person name="Wu L."/>
            <person name="Ma J."/>
        </authorList>
    </citation>
    <scope>NUCLEOTIDE SEQUENCE [LARGE SCALE GENOMIC DNA]</scope>
    <source>
        <strain evidence="6">KCTC 62102</strain>
    </source>
</reference>
<evidence type="ECO:0000313" key="6">
    <source>
        <dbReference type="Proteomes" id="UP001595445"/>
    </source>
</evidence>
<dbReference type="Gene3D" id="3.40.50.720">
    <property type="entry name" value="NAD(P)-binding Rossmann-like Domain"/>
    <property type="match status" value="1"/>
</dbReference>
<dbReference type="Proteomes" id="UP001595445">
    <property type="component" value="Unassembled WGS sequence"/>
</dbReference>
<evidence type="ECO:0000256" key="1">
    <source>
        <dbReference type="ARBA" id="ARBA00010928"/>
    </source>
</evidence>
<dbReference type="Pfam" id="PF22725">
    <property type="entry name" value="GFO_IDH_MocA_C3"/>
    <property type="match status" value="1"/>
</dbReference>
<comment type="similarity">
    <text evidence="1">Belongs to the Gfo/Idh/MocA family.</text>
</comment>
<organism evidence="5 6">
    <name type="scientific">Tabrizicola soli</name>
    <dbReference type="NCBI Taxonomy" id="2185115"/>
    <lineage>
        <taxon>Bacteria</taxon>
        <taxon>Pseudomonadati</taxon>
        <taxon>Pseudomonadota</taxon>
        <taxon>Alphaproteobacteria</taxon>
        <taxon>Rhodobacterales</taxon>
        <taxon>Paracoccaceae</taxon>
        <taxon>Tabrizicola</taxon>
    </lineage>
</organism>
<comment type="caution">
    <text evidence="5">The sequence shown here is derived from an EMBL/GenBank/DDBJ whole genome shotgun (WGS) entry which is preliminary data.</text>
</comment>
<keyword evidence="2 5" id="KW-0560">Oxidoreductase</keyword>
<evidence type="ECO:0000259" key="3">
    <source>
        <dbReference type="Pfam" id="PF01408"/>
    </source>
</evidence>
<dbReference type="Gene3D" id="3.30.360.10">
    <property type="entry name" value="Dihydrodipicolinate Reductase, domain 2"/>
    <property type="match status" value="1"/>
</dbReference>
<dbReference type="InterPro" id="IPR000683">
    <property type="entry name" value="Gfo/Idh/MocA-like_OxRdtase_N"/>
</dbReference>
<dbReference type="PANTHER" id="PTHR42840:SF3">
    <property type="entry name" value="BINDING ROSSMANN FOLD OXIDOREDUCTASE, PUTATIVE (AFU_ORTHOLOGUE AFUA_2G10240)-RELATED"/>
    <property type="match status" value="1"/>
</dbReference>
<evidence type="ECO:0000313" key="5">
    <source>
        <dbReference type="EMBL" id="MFC3087254.1"/>
    </source>
</evidence>
<dbReference type="RefSeq" id="WP_386259674.1">
    <property type="nucleotide sequence ID" value="NZ_JAEACP010000007.1"/>
</dbReference>
<dbReference type="GO" id="GO:0050112">
    <property type="term" value="F:inositol 2-dehydrogenase (NAD+) activity"/>
    <property type="evidence" value="ECO:0007669"/>
    <property type="project" value="UniProtKB-EC"/>
</dbReference>
<dbReference type="InterPro" id="IPR055170">
    <property type="entry name" value="GFO_IDH_MocA-like_dom"/>
</dbReference>
<gene>
    <name evidence="5" type="primary">iolG</name>
    <name evidence="5" type="ORF">ACFOD6_14470</name>
</gene>
<feature type="domain" description="GFO/IDH/MocA-like oxidoreductase" evidence="4">
    <location>
        <begin position="129"/>
        <end position="249"/>
    </location>
</feature>
<dbReference type="EMBL" id="JBHRSM010000024">
    <property type="protein sequence ID" value="MFC3087254.1"/>
    <property type="molecule type" value="Genomic_DNA"/>
</dbReference>
<dbReference type="PANTHER" id="PTHR42840">
    <property type="entry name" value="NAD(P)-BINDING ROSSMANN-FOLD SUPERFAMILY PROTEIN-RELATED"/>
    <property type="match status" value="1"/>
</dbReference>
<proteinExistence type="inferred from homology"/>
<feature type="domain" description="Gfo/Idh/MocA-like oxidoreductase N-terminal" evidence="3">
    <location>
        <begin position="4"/>
        <end position="121"/>
    </location>
</feature>
<keyword evidence="6" id="KW-1185">Reference proteome</keyword>
<sequence length="334" mass="35475">MMTIRFGLLGAGRIGKVHAKAVTGNPATRLVAVSDAVPAAAQAIADQYGCELRSIDAIAASGDIDAVVICTPTDTHADLIEQFVEAGKAVFCEKPIDLSLARVKQCLEVVRARKGRLMVGFNRRFDPHFRAVRAEIDKGTIGPVEMVTITSRDPGAPPVDYIARSGGIFRDMTIHDLDMARFLLGEEIAEVSAMASVLVDPEIGKAGDSDSVQVMLRTGSGKLAVISNSRRASYGYDQRIEVHGAQGAVSAENQRPVSIEVATGAGYTRPPLHDFFMTRYTEAYAAEIAAFIEAMAGKAEASPSGEDGLLALALAEAALKSVAEGRVVRMSEIL</sequence>
<evidence type="ECO:0000256" key="2">
    <source>
        <dbReference type="ARBA" id="ARBA00023002"/>
    </source>
</evidence>
<dbReference type="SUPFAM" id="SSF55347">
    <property type="entry name" value="Glyceraldehyde-3-phosphate dehydrogenase-like, C-terminal domain"/>
    <property type="match status" value="1"/>
</dbReference>
<protein>
    <submittedName>
        <fullName evidence="5">Inositol 2-dehydrogenase</fullName>
        <ecNumber evidence="5">1.1.1.18</ecNumber>
    </submittedName>
</protein>